<name>B9RCI6_RICCO</name>
<dbReference type="Proteomes" id="UP000008311">
    <property type="component" value="Unassembled WGS sequence"/>
</dbReference>
<evidence type="ECO:0000256" key="1">
    <source>
        <dbReference type="ARBA" id="ARBA00005437"/>
    </source>
</evidence>
<comment type="similarity">
    <text evidence="1">Belongs to the LOR family.</text>
</comment>
<dbReference type="eggNOG" id="ENOG502RYH3">
    <property type="taxonomic scope" value="Eukaryota"/>
</dbReference>
<organism evidence="2 3">
    <name type="scientific">Ricinus communis</name>
    <name type="common">Castor bean</name>
    <dbReference type="NCBI Taxonomy" id="3988"/>
    <lineage>
        <taxon>Eukaryota</taxon>
        <taxon>Viridiplantae</taxon>
        <taxon>Streptophyta</taxon>
        <taxon>Embryophyta</taxon>
        <taxon>Tracheophyta</taxon>
        <taxon>Spermatophyta</taxon>
        <taxon>Magnoliopsida</taxon>
        <taxon>eudicotyledons</taxon>
        <taxon>Gunneridae</taxon>
        <taxon>Pentapetalae</taxon>
        <taxon>rosids</taxon>
        <taxon>fabids</taxon>
        <taxon>Malpighiales</taxon>
        <taxon>Euphorbiaceae</taxon>
        <taxon>Acalyphoideae</taxon>
        <taxon>Acalypheae</taxon>
        <taxon>Ricinus</taxon>
    </lineage>
</organism>
<gene>
    <name evidence="2" type="ORF">RCOM_1689290</name>
</gene>
<evidence type="ECO:0000313" key="3">
    <source>
        <dbReference type="Proteomes" id="UP000008311"/>
    </source>
</evidence>
<dbReference type="PANTHER" id="PTHR31087:SF14">
    <property type="entry name" value="PROTEIN LURP-ONE-RELATED 17"/>
    <property type="match status" value="1"/>
</dbReference>
<dbReference type="InterPro" id="IPR025659">
    <property type="entry name" value="Tubby-like_C"/>
</dbReference>
<dbReference type="InParanoid" id="B9RCI6"/>
<evidence type="ECO:0008006" key="4">
    <source>
        <dbReference type="Google" id="ProtNLM"/>
    </source>
</evidence>
<evidence type="ECO:0000313" key="2">
    <source>
        <dbReference type="EMBL" id="EEF51257.1"/>
    </source>
</evidence>
<dbReference type="AlphaFoldDB" id="B9RCI6"/>
<dbReference type="InterPro" id="IPR007612">
    <property type="entry name" value="LOR"/>
</dbReference>
<accession>B9RCI6</accession>
<dbReference type="Pfam" id="PF04525">
    <property type="entry name" value="LOR"/>
    <property type="match status" value="1"/>
</dbReference>
<keyword evidence="3" id="KW-1185">Reference proteome</keyword>
<dbReference type="Gene3D" id="2.40.160.200">
    <property type="entry name" value="LURP1-related"/>
    <property type="match status" value="1"/>
</dbReference>
<dbReference type="PANTHER" id="PTHR31087">
    <property type="match status" value="1"/>
</dbReference>
<dbReference type="InterPro" id="IPR038595">
    <property type="entry name" value="LOR_sf"/>
</dbReference>
<protein>
    <recommendedName>
        <fullName evidence="4">GTP binding protein</fullName>
    </recommendedName>
</protein>
<dbReference type="SUPFAM" id="SSF54518">
    <property type="entry name" value="Tubby C-terminal domain-like"/>
    <property type="match status" value="1"/>
</dbReference>
<sequence length="227" mass="25776">MKKFFFLKSLSRSVHDEEDHQQQNETKIADDGGTCTSLTVWRKSLIINCNGFTVINSHGDLAYRVDSYMVRPHELILMDGSGKSVLTVHRRKMKFLQKLGLGDNWEVCAGEVGRYCSTTTELTKKPIWSVKKHISILRGNDNVLAHVYRGSCIEKRNNYSYVIEGSYRQRSCKIMDESRNVVAEIKRKEAMVVGVSFGVEVFLLVVQPGFDPGFAMALVLLLDQMFS</sequence>
<proteinExistence type="inferred from homology"/>
<reference evidence="3" key="1">
    <citation type="journal article" date="2010" name="Nat. Biotechnol.">
        <title>Draft genome sequence of the oilseed species Ricinus communis.</title>
        <authorList>
            <person name="Chan A.P."/>
            <person name="Crabtree J."/>
            <person name="Zhao Q."/>
            <person name="Lorenzi H."/>
            <person name="Orvis J."/>
            <person name="Puiu D."/>
            <person name="Melake-Berhan A."/>
            <person name="Jones K.M."/>
            <person name="Redman J."/>
            <person name="Chen G."/>
            <person name="Cahoon E.B."/>
            <person name="Gedil M."/>
            <person name="Stanke M."/>
            <person name="Haas B.J."/>
            <person name="Wortman J.R."/>
            <person name="Fraser-Liggett C.M."/>
            <person name="Ravel J."/>
            <person name="Rabinowicz P.D."/>
        </authorList>
    </citation>
    <scope>NUCLEOTIDE SEQUENCE [LARGE SCALE GENOMIC DNA]</scope>
    <source>
        <strain evidence="3">cv. Hale</strain>
    </source>
</reference>
<dbReference type="EMBL" id="EQ973774">
    <property type="protein sequence ID" value="EEF51257.1"/>
    <property type="molecule type" value="Genomic_DNA"/>
</dbReference>
<dbReference type="STRING" id="3988.B9RCI6"/>